<name>A0A850RFY0_9GAMM</name>
<reference evidence="5 6" key="1">
    <citation type="submission" date="2020-06" db="EMBL/GenBank/DDBJ databases">
        <title>Whole-genome sequence of Allochromatium humboldtianum DSM 21881, type strain.</title>
        <authorList>
            <person name="Kyndt J.A."/>
            <person name="Meyer T.E."/>
        </authorList>
    </citation>
    <scope>NUCLEOTIDE SEQUENCE [LARGE SCALE GENOMIC DNA]</scope>
    <source>
        <strain evidence="5 6">DSM 21881</strain>
    </source>
</reference>
<dbReference type="SUPFAM" id="SSF158472">
    <property type="entry name" value="HAMP domain-like"/>
    <property type="match status" value="1"/>
</dbReference>
<keyword evidence="1" id="KW-0378">Hydrolase</keyword>
<evidence type="ECO:0000259" key="3">
    <source>
        <dbReference type="PROSITE" id="PS50885"/>
    </source>
</evidence>
<evidence type="ECO:0000256" key="2">
    <source>
        <dbReference type="SAM" id="Phobius"/>
    </source>
</evidence>
<dbReference type="PANTHER" id="PTHR43156">
    <property type="entry name" value="STAGE II SPORULATION PROTEIN E-RELATED"/>
    <property type="match status" value="1"/>
</dbReference>
<evidence type="ECO:0000256" key="1">
    <source>
        <dbReference type="ARBA" id="ARBA00022801"/>
    </source>
</evidence>
<dbReference type="Gene3D" id="3.60.40.10">
    <property type="entry name" value="PPM-type phosphatase domain"/>
    <property type="match status" value="1"/>
</dbReference>
<protein>
    <submittedName>
        <fullName evidence="5">SpoIIE family protein phosphatase</fullName>
    </submittedName>
</protein>
<proteinExistence type="predicted"/>
<evidence type="ECO:0000259" key="4">
    <source>
        <dbReference type="PROSITE" id="PS51746"/>
    </source>
</evidence>
<keyword evidence="2" id="KW-0812">Transmembrane</keyword>
<dbReference type="GO" id="GO:0007165">
    <property type="term" value="P:signal transduction"/>
    <property type="evidence" value="ECO:0007669"/>
    <property type="project" value="InterPro"/>
</dbReference>
<dbReference type="SMART" id="SM00331">
    <property type="entry name" value="PP2C_SIG"/>
    <property type="match status" value="1"/>
</dbReference>
<dbReference type="SUPFAM" id="SSF81606">
    <property type="entry name" value="PP2C-like"/>
    <property type="match status" value="1"/>
</dbReference>
<gene>
    <name evidence="5" type="ORF">HW932_13650</name>
</gene>
<dbReference type="GO" id="GO:0016791">
    <property type="term" value="F:phosphatase activity"/>
    <property type="evidence" value="ECO:0007669"/>
    <property type="project" value="TreeGrafter"/>
</dbReference>
<dbReference type="SMART" id="SM00304">
    <property type="entry name" value="HAMP"/>
    <property type="match status" value="1"/>
</dbReference>
<comment type="caution">
    <text evidence="5">The sequence shown here is derived from an EMBL/GenBank/DDBJ whole genome shotgun (WGS) entry which is preliminary data.</text>
</comment>
<dbReference type="InterPro" id="IPR003660">
    <property type="entry name" value="HAMP_dom"/>
</dbReference>
<dbReference type="CDD" id="cd12912">
    <property type="entry name" value="PDC2_MCP_like"/>
    <property type="match status" value="1"/>
</dbReference>
<dbReference type="EMBL" id="JABZEO010000009">
    <property type="protein sequence ID" value="NVZ10307.1"/>
    <property type="molecule type" value="Genomic_DNA"/>
</dbReference>
<dbReference type="PANTHER" id="PTHR43156:SF2">
    <property type="entry name" value="STAGE II SPORULATION PROTEIN E"/>
    <property type="match status" value="1"/>
</dbReference>
<dbReference type="Pfam" id="PF22673">
    <property type="entry name" value="MCP-like_PDC_1"/>
    <property type="match status" value="1"/>
</dbReference>
<dbReference type="InterPro" id="IPR052016">
    <property type="entry name" value="Bact_Sigma-Reg"/>
</dbReference>
<keyword evidence="6" id="KW-1185">Reference proteome</keyword>
<dbReference type="Pfam" id="PF00672">
    <property type="entry name" value="HAMP"/>
    <property type="match status" value="1"/>
</dbReference>
<feature type="transmembrane region" description="Helical" evidence="2">
    <location>
        <begin position="12"/>
        <end position="32"/>
    </location>
</feature>
<dbReference type="InterPro" id="IPR036457">
    <property type="entry name" value="PPM-type-like_dom_sf"/>
</dbReference>
<dbReference type="Proteomes" id="UP000592294">
    <property type="component" value="Unassembled WGS sequence"/>
</dbReference>
<dbReference type="InterPro" id="IPR001932">
    <property type="entry name" value="PPM-type_phosphatase-like_dom"/>
</dbReference>
<feature type="domain" description="PPM-type phosphatase" evidence="4">
    <location>
        <begin position="425"/>
        <end position="641"/>
    </location>
</feature>
<evidence type="ECO:0000313" key="5">
    <source>
        <dbReference type="EMBL" id="NVZ10307.1"/>
    </source>
</evidence>
<dbReference type="Gene3D" id="6.10.340.10">
    <property type="match status" value="1"/>
</dbReference>
<dbReference type="PROSITE" id="PS50885">
    <property type="entry name" value="HAMP"/>
    <property type="match status" value="1"/>
</dbReference>
<dbReference type="RefSeq" id="WP_176977050.1">
    <property type="nucleotide sequence ID" value="NZ_JABZEO010000009.1"/>
</dbReference>
<dbReference type="CDD" id="cd12913">
    <property type="entry name" value="PDC1_MCP_like"/>
    <property type="match status" value="1"/>
</dbReference>
<organism evidence="5 6">
    <name type="scientific">Allochromatium humboldtianum</name>
    <dbReference type="NCBI Taxonomy" id="504901"/>
    <lineage>
        <taxon>Bacteria</taxon>
        <taxon>Pseudomonadati</taxon>
        <taxon>Pseudomonadota</taxon>
        <taxon>Gammaproteobacteria</taxon>
        <taxon>Chromatiales</taxon>
        <taxon>Chromatiaceae</taxon>
        <taxon>Allochromatium</taxon>
    </lineage>
</organism>
<keyword evidence="2" id="KW-0472">Membrane</keyword>
<dbReference type="Gene3D" id="3.30.450.20">
    <property type="entry name" value="PAS domain"/>
    <property type="match status" value="2"/>
</dbReference>
<sequence length="657" mass="72438">MARFSGIGARLILSVMLCVAVILGTSLGLYHYQARELLLQRLQDNAHNRSLALVQRVERVLISVRRATETLAGTLDSVRLGENDIVPLLRRALEMNPELFGMAMGFEPSVLGDPDRRHAPYVFRRDGRIELSFALEEQDYLFSDWYQIPRELGRAEWSEPYYELGAGNTQLIATFSQPVTQATPDGERLIGILAADIALDWLTHELAEFRVLQHGFAVLISRNGAILSHPNTDFIMNESLFSLAAAHGDEADALRRQARTLIDGESGFIQHTPLFGVMAHVHYAPIDSSDWTLAIVFPEDELFDDINRLTRNAATVGSLGLLVSLLVVLLIARSISRPLCALADSTDRIAGGDFDAPLPEVRRRDEVGRLTESFASMRTALRRHIEWLKTTTAAKERIESELAIARDIQMAILPKLFPPIPDRDEFDLRALIVPAREVGGDFYDFFPLDEHRLCFLIADVSGKGVPAALFMAVTKTLIKSTARDRHSSAEILTQVNAELAADNPNNMFVTVFCGVLDARTGDLEYTNAGHNPPVLIGADGQSPRLLKGTPQLLLGIMEGVVYRSASLRLAPGERLLLYTDGVTEAMNAQDAFYSEARLLDTLESEPQPDLAGLLAMLLERVQSFAGETPQSDDITLLAIEYRGPETIAPGSSSAIES</sequence>
<evidence type="ECO:0000313" key="6">
    <source>
        <dbReference type="Proteomes" id="UP000592294"/>
    </source>
</evidence>
<dbReference type="AlphaFoldDB" id="A0A850RFY0"/>
<dbReference type="CDD" id="cd06225">
    <property type="entry name" value="HAMP"/>
    <property type="match status" value="1"/>
</dbReference>
<accession>A0A850RFY0</accession>
<feature type="domain" description="HAMP" evidence="3">
    <location>
        <begin position="333"/>
        <end position="386"/>
    </location>
</feature>
<dbReference type="GO" id="GO:0016020">
    <property type="term" value="C:membrane"/>
    <property type="evidence" value="ECO:0007669"/>
    <property type="project" value="InterPro"/>
</dbReference>
<keyword evidence="2" id="KW-1133">Transmembrane helix</keyword>
<dbReference type="PROSITE" id="PS51746">
    <property type="entry name" value="PPM_2"/>
    <property type="match status" value="1"/>
</dbReference>
<dbReference type="Pfam" id="PF07228">
    <property type="entry name" value="SpoIIE"/>
    <property type="match status" value="1"/>
</dbReference>